<sequence length="84" mass="9033">MAHSDHSAQNAGTEQQRVIIPNKHGEKLVGLLHETGSKEIVVLCHGFRSTKVEPLQLGTYFCYSSISSSDCGPGLYCGNCPALD</sequence>
<dbReference type="GO" id="GO:0016787">
    <property type="term" value="F:hydrolase activity"/>
    <property type="evidence" value="ECO:0007669"/>
    <property type="project" value="UniProtKB-KW"/>
</dbReference>
<dbReference type="STRING" id="93759.A0A1R3KDH9"/>
<proteinExistence type="predicted"/>
<keyword evidence="1" id="KW-0378">Hydrolase</keyword>
<name>A0A1R3KDH9_9ROSI</name>
<keyword evidence="2" id="KW-1185">Reference proteome</keyword>
<organism evidence="1 2">
    <name type="scientific">Corchorus olitorius</name>
    <dbReference type="NCBI Taxonomy" id="93759"/>
    <lineage>
        <taxon>Eukaryota</taxon>
        <taxon>Viridiplantae</taxon>
        <taxon>Streptophyta</taxon>
        <taxon>Embryophyta</taxon>
        <taxon>Tracheophyta</taxon>
        <taxon>Spermatophyta</taxon>
        <taxon>Magnoliopsida</taxon>
        <taxon>eudicotyledons</taxon>
        <taxon>Gunneridae</taxon>
        <taxon>Pentapetalae</taxon>
        <taxon>rosids</taxon>
        <taxon>malvids</taxon>
        <taxon>Malvales</taxon>
        <taxon>Malvaceae</taxon>
        <taxon>Grewioideae</taxon>
        <taxon>Apeibeae</taxon>
        <taxon>Corchorus</taxon>
    </lineage>
</organism>
<dbReference type="AlphaFoldDB" id="A0A1R3KDH9"/>
<dbReference type="Proteomes" id="UP000187203">
    <property type="component" value="Unassembled WGS sequence"/>
</dbReference>
<reference evidence="2" key="1">
    <citation type="submission" date="2013-09" db="EMBL/GenBank/DDBJ databases">
        <title>Corchorus olitorius genome sequencing.</title>
        <authorList>
            <person name="Alam M."/>
            <person name="Haque M.S."/>
            <person name="Islam M.S."/>
            <person name="Emdad E.M."/>
            <person name="Islam M.M."/>
            <person name="Ahmed B."/>
            <person name="Halim A."/>
            <person name="Hossen Q.M.M."/>
            <person name="Hossain M.Z."/>
            <person name="Ahmed R."/>
            <person name="Khan M.M."/>
            <person name="Islam R."/>
            <person name="Rashid M.M."/>
            <person name="Khan S.A."/>
            <person name="Rahman M.S."/>
            <person name="Alam M."/>
            <person name="Yahiya A.S."/>
            <person name="Khan M.S."/>
            <person name="Azam M.S."/>
            <person name="Haque T."/>
            <person name="Lashkar M.Z.H."/>
            <person name="Akhand A.I."/>
            <person name="Morshed G."/>
            <person name="Roy S."/>
            <person name="Uddin K.S."/>
            <person name="Rabeya T."/>
            <person name="Hossain A.S."/>
            <person name="Chowdhury A."/>
            <person name="Snigdha A.R."/>
            <person name="Mortoza M.S."/>
            <person name="Matin S.A."/>
            <person name="Hoque S.M.E."/>
            <person name="Islam M.K."/>
            <person name="Roy D.K."/>
            <person name="Haider R."/>
            <person name="Moosa M.M."/>
            <person name="Elias S.M."/>
            <person name="Hasan A.M."/>
            <person name="Jahan S."/>
            <person name="Shafiuddin M."/>
            <person name="Mahmood N."/>
            <person name="Shommy N.S."/>
        </authorList>
    </citation>
    <scope>NUCLEOTIDE SEQUENCE [LARGE SCALE GENOMIC DNA]</scope>
    <source>
        <strain evidence="2">cv. O-4</strain>
    </source>
</reference>
<protein>
    <submittedName>
        <fullName evidence="1">Valacyclovir hydrolase</fullName>
    </submittedName>
</protein>
<dbReference type="OrthoDB" id="1112852at2759"/>
<dbReference type="EMBL" id="AWUE01014097">
    <property type="protein sequence ID" value="OMP05143.1"/>
    <property type="molecule type" value="Genomic_DNA"/>
</dbReference>
<gene>
    <name evidence="1" type="ORF">COLO4_09023</name>
</gene>
<evidence type="ECO:0000313" key="1">
    <source>
        <dbReference type="EMBL" id="OMP05143.1"/>
    </source>
</evidence>
<accession>A0A1R3KDH9</accession>
<evidence type="ECO:0000313" key="2">
    <source>
        <dbReference type="Proteomes" id="UP000187203"/>
    </source>
</evidence>
<comment type="caution">
    <text evidence="1">The sequence shown here is derived from an EMBL/GenBank/DDBJ whole genome shotgun (WGS) entry which is preliminary data.</text>
</comment>